<dbReference type="Proteomes" id="UP000253437">
    <property type="component" value="Unassembled WGS sequence"/>
</dbReference>
<dbReference type="EMBL" id="QOUW02000008">
    <property type="protein sequence ID" value="RIW17751.1"/>
    <property type="molecule type" value="Genomic_DNA"/>
</dbReference>
<gene>
    <name evidence="1" type="ORF">DS957_004305</name>
</gene>
<name>A0A8B3DTF2_VIBHA</name>
<dbReference type="AlphaFoldDB" id="A0A8B3DTF2"/>
<dbReference type="InterPro" id="IPR046033">
    <property type="entry name" value="DUF5991"/>
</dbReference>
<evidence type="ECO:0000313" key="2">
    <source>
        <dbReference type="Proteomes" id="UP000253437"/>
    </source>
</evidence>
<evidence type="ECO:0000313" key="1">
    <source>
        <dbReference type="EMBL" id="RIW17751.1"/>
    </source>
</evidence>
<comment type="caution">
    <text evidence="1">The sequence shown here is derived from an EMBL/GenBank/DDBJ whole genome shotgun (WGS) entry which is preliminary data.</text>
</comment>
<accession>A0A8B3DTF2</accession>
<proteinExistence type="predicted"/>
<organism evidence="1 2">
    <name type="scientific">Vibrio harveyi</name>
    <name type="common">Beneckea harveyi</name>
    <dbReference type="NCBI Taxonomy" id="669"/>
    <lineage>
        <taxon>Bacteria</taxon>
        <taxon>Pseudomonadati</taxon>
        <taxon>Pseudomonadota</taxon>
        <taxon>Gammaproteobacteria</taxon>
        <taxon>Vibrionales</taxon>
        <taxon>Vibrionaceae</taxon>
        <taxon>Vibrio</taxon>
    </lineage>
</organism>
<sequence length="139" mass="15738">MDVTVSIFMLSAIASTSLVNSWDGRYRCELDLGANAAGQSAWGEYRLDVSKDFCFFEAKGFQLNESILCSVHHQEQGLEVRFKSYTNGEVSNAYGVQVYQVNEILFLLEKKQEGLMTQWHSSGLTAPMGRFQSCFERQQ</sequence>
<dbReference type="Pfam" id="PF19453">
    <property type="entry name" value="DUF5991"/>
    <property type="match status" value="1"/>
</dbReference>
<protein>
    <submittedName>
        <fullName evidence="1">Uncharacterized protein</fullName>
    </submittedName>
</protein>
<dbReference type="RefSeq" id="WP_114091885.1">
    <property type="nucleotide sequence ID" value="NZ_JACGMA010000002.1"/>
</dbReference>
<reference evidence="1 2" key="1">
    <citation type="submission" date="2018-08" db="EMBL/GenBank/DDBJ databases">
        <title>Vibrio harveyi strains pathogenic to white snook Centropomus viridis Lockington (1877) and potential probiotic bacteria.</title>
        <authorList>
            <person name="Soto-Rodriguez S."/>
            <person name="Gomez-Gil B."/>
            <person name="Lozano-Olvera R."/>
        </authorList>
    </citation>
    <scope>NUCLEOTIDE SEQUENCE [LARGE SCALE GENOMIC DNA]</scope>
    <source>
        <strain evidence="1 2">CAIM 1508</strain>
    </source>
</reference>